<keyword evidence="3" id="KW-1185">Reference proteome</keyword>
<reference evidence="2" key="1">
    <citation type="journal article" date="2023" name="Plant J.">
        <title>The genome of the king protea, Protea cynaroides.</title>
        <authorList>
            <person name="Chang J."/>
            <person name="Duong T.A."/>
            <person name="Schoeman C."/>
            <person name="Ma X."/>
            <person name="Roodt D."/>
            <person name="Barker N."/>
            <person name="Li Z."/>
            <person name="Van de Peer Y."/>
            <person name="Mizrachi E."/>
        </authorList>
    </citation>
    <scope>NUCLEOTIDE SEQUENCE</scope>
    <source>
        <tissue evidence="2">Young leaves</tissue>
    </source>
</reference>
<feature type="region of interest" description="Disordered" evidence="1">
    <location>
        <begin position="146"/>
        <end position="208"/>
    </location>
</feature>
<proteinExistence type="predicted"/>
<organism evidence="2 3">
    <name type="scientific">Protea cynaroides</name>
    <dbReference type="NCBI Taxonomy" id="273540"/>
    <lineage>
        <taxon>Eukaryota</taxon>
        <taxon>Viridiplantae</taxon>
        <taxon>Streptophyta</taxon>
        <taxon>Embryophyta</taxon>
        <taxon>Tracheophyta</taxon>
        <taxon>Spermatophyta</taxon>
        <taxon>Magnoliopsida</taxon>
        <taxon>Proteales</taxon>
        <taxon>Proteaceae</taxon>
        <taxon>Protea</taxon>
    </lineage>
</organism>
<accession>A0A9Q0JWA7</accession>
<evidence type="ECO:0000313" key="2">
    <source>
        <dbReference type="EMBL" id="KAJ4952850.1"/>
    </source>
</evidence>
<dbReference type="EMBL" id="JAMYWD010000012">
    <property type="protein sequence ID" value="KAJ4952850.1"/>
    <property type="molecule type" value="Genomic_DNA"/>
</dbReference>
<evidence type="ECO:0000313" key="3">
    <source>
        <dbReference type="Proteomes" id="UP001141806"/>
    </source>
</evidence>
<sequence length="208" mass="22821">MFYLYEQSLSAVASLLKLTIHNVEVTDSSIIEYSINGYSSDIIRRDENIAKEVHSIVHLSTEEVPKVGGSSSGKKLKSKKTVVSRPSKSTGSSREVSLWPSKNHFGKGSDAFISTTMIHFTQASRGSMPSASDPDIYYVNGDEDLLEDWDQGNGEDDKESDNTQREEGNQAEGTQREEGNQTKGIKKEGNGEPEPGDDGDNFSHLSLD</sequence>
<dbReference type="AlphaFoldDB" id="A0A9Q0JWA7"/>
<feature type="compositionally biased region" description="Basic and acidic residues" evidence="1">
    <location>
        <begin position="160"/>
        <end position="190"/>
    </location>
</feature>
<comment type="caution">
    <text evidence="2">The sequence shown here is derived from an EMBL/GenBank/DDBJ whole genome shotgun (WGS) entry which is preliminary data.</text>
</comment>
<name>A0A9Q0JWA7_9MAGN</name>
<gene>
    <name evidence="2" type="ORF">NE237_029682</name>
</gene>
<dbReference type="Proteomes" id="UP001141806">
    <property type="component" value="Unassembled WGS sequence"/>
</dbReference>
<feature type="region of interest" description="Disordered" evidence="1">
    <location>
        <begin position="67"/>
        <end position="101"/>
    </location>
</feature>
<protein>
    <submittedName>
        <fullName evidence="2">Uncharacterized protein</fullName>
    </submittedName>
</protein>
<evidence type="ECO:0000256" key="1">
    <source>
        <dbReference type="SAM" id="MobiDB-lite"/>
    </source>
</evidence>
<feature type="compositionally biased region" description="Acidic residues" evidence="1">
    <location>
        <begin position="146"/>
        <end position="159"/>
    </location>
</feature>
<feature type="compositionally biased region" description="Polar residues" evidence="1">
    <location>
        <begin position="86"/>
        <end position="95"/>
    </location>
</feature>